<feature type="chain" id="PRO_5016383327" description="Invasion associated locus B family protein" evidence="1">
    <location>
        <begin position="30"/>
        <end position="186"/>
    </location>
</feature>
<protein>
    <recommendedName>
        <fullName evidence="4">Invasion associated locus B family protein</fullName>
    </recommendedName>
</protein>
<dbReference type="InterPro" id="IPR010642">
    <property type="entry name" value="Invasion_prot_B"/>
</dbReference>
<dbReference type="Proteomes" id="UP000248134">
    <property type="component" value="Unassembled WGS sequence"/>
</dbReference>
<comment type="caution">
    <text evidence="2">The sequence shown here is derived from an EMBL/GenBank/DDBJ whole genome shotgun (WGS) entry which is preliminary data.</text>
</comment>
<reference evidence="2 3" key="1">
    <citation type="submission" date="2018-06" db="EMBL/GenBank/DDBJ databases">
        <title>Draft Whole-Genome Sequence of the purple photosynthetic bacterium Rhodospeudomonas palustris XCP.</title>
        <authorList>
            <person name="Rayyan A."/>
            <person name="Meyer T.E."/>
            <person name="Kyndt J.A."/>
        </authorList>
    </citation>
    <scope>NUCLEOTIDE SEQUENCE [LARGE SCALE GENOMIC DNA]</scope>
    <source>
        <strain evidence="2 3">XCP</strain>
    </source>
</reference>
<keyword evidence="1" id="KW-0732">Signal</keyword>
<dbReference type="OrthoDB" id="7269060at2"/>
<evidence type="ECO:0000313" key="2">
    <source>
        <dbReference type="EMBL" id="PZA11757.1"/>
    </source>
</evidence>
<organism evidence="2 3">
    <name type="scientific">Rhodopseudomonas palustris</name>
    <dbReference type="NCBI Taxonomy" id="1076"/>
    <lineage>
        <taxon>Bacteria</taxon>
        <taxon>Pseudomonadati</taxon>
        <taxon>Pseudomonadota</taxon>
        <taxon>Alphaproteobacteria</taxon>
        <taxon>Hyphomicrobiales</taxon>
        <taxon>Nitrobacteraceae</taxon>
        <taxon>Rhodopseudomonas</taxon>
    </lineage>
</organism>
<feature type="signal peptide" evidence="1">
    <location>
        <begin position="1"/>
        <end position="29"/>
    </location>
</feature>
<dbReference type="EMBL" id="QKQS01000016">
    <property type="protein sequence ID" value="PZA11757.1"/>
    <property type="molecule type" value="Genomic_DNA"/>
</dbReference>
<dbReference type="Pfam" id="PF06776">
    <property type="entry name" value="IalB"/>
    <property type="match status" value="1"/>
</dbReference>
<proteinExistence type="predicted"/>
<name>A0A323UHR4_RHOPL</name>
<dbReference type="AlphaFoldDB" id="A0A323UHR4"/>
<sequence length="186" mass="20120">MEWSAMAKVRDCGMMAFVVTIAATTSVLAAPDKPAAGADTHTPQATTATYQDWTVRCDIRDAAKTCEMAQAMQIKGQPQPVTQIAIGQQSKTSPMKIVFQVPINVALGDGPRLIVDDKDPGIAAAYRRCVPVACFAEADIKDDQIKKLKGLSENGKLQFRDAADQLISIPVSFKGFDQAFDAMQKR</sequence>
<evidence type="ECO:0000256" key="1">
    <source>
        <dbReference type="SAM" id="SignalP"/>
    </source>
</evidence>
<accession>A0A323UHR4</accession>
<evidence type="ECO:0008006" key="4">
    <source>
        <dbReference type="Google" id="ProtNLM"/>
    </source>
</evidence>
<dbReference type="Gene3D" id="2.60.40.1880">
    <property type="entry name" value="Invasion associated locus B (IalB) protein"/>
    <property type="match status" value="1"/>
</dbReference>
<evidence type="ECO:0000313" key="3">
    <source>
        <dbReference type="Proteomes" id="UP000248134"/>
    </source>
</evidence>
<gene>
    <name evidence="2" type="ORF">DNX69_11625</name>
</gene>
<dbReference type="InterPro" id="IPR038696">
    <property type="entry name" value="IalB_sf"/>
</dbReference>